<dbReference type="SUPFAM" id="SSF64307">
    <property type="entry name" value="SirA-like"/>
    <property type="match status" value="1"/>
</dbReference>
<accession>A0A1J5QVH1</accession>
<sequence>MAVSAHTGMAPDAQGVHRIDGRALRCARLLVLLRNHAARLPDGAIIHLGTADPVAPIDLPAWCWMTGHTYRGTVPVPGTATYGVRVTATPVPTELDAPWRVAR</sequence>
<dbReference type="InterPro" id="IPR036868">
    <property type="entry name" value="TusA-like_sf"/>
</dbReference>
<organism evidence="1">
    <name type="scientific">mine drainage metagenome</name>
    <dbReference type="NCBI Taxonomy" id="410659"/>
    <lineage>
        <taxon>unclassified sequences</taxon>
        <taxon>metagenomes</taxon>
        <taxon>ecological metagenomes</taxon>
    </lineage>
</organism>
<evidence type="ECO:0000313" key="1">
    <source>
        <dbReference type="EMBL" id="OIQ87520.1"/>
    </source>
</evidence>
<proteinExistence type="predicted"/>
<name>A0A1J5QVH1_9ZZZZ</name>
<gene>
    <name evidence="1" type="ORF">GALL_306140</name>
</gene>
<dbReference type="EMBL" id="MLJW01000418">
    <property type="protein sequence ID" value="OIQ87520.1"/>
    <property type="molecule type" value="Genomic_DNA"/>
</dbReference>
<reference evidence="1" key="1">
    <citation type="submission" date="2016-10" db="EMBL/GenBank/DDBJ databases">
        <title>Sequence of Gallionella enrichment culture.</title>
        <authorList>
            <person name="Poehlein A."/>
            <person name="Muehling M."/>
            <person name="Daniel R."/>
        </authorList>
    </citation>
    <scope>NUCLEOTIDE SEQUENCE</scope>
</reference>
<protein>
    <submittedName>
        <fullName evidence="1">SirA-like protein</fullName>
    </submittedName>
</protein>
<dbReference type="AlphaFoldDB" id="A0A1J5QVH1"/>
<comment type="caution">
    <text evidence="1">The sequence shown here is derived from an EMBL/GenBank/DDBJ whole genome shotgun (WGS) entry which is preliminary data.</text>
</comment>
<dbReference type="Gene3D" id="3.30.110.40">
    <property type="entry name" value="TusA-like domain"/>
    <property type="match status" value="1"/>
</dbReference>